<feature type="binding site" evidence="8">
    <location>
        <position position="294"/>
    </location>
    <ligand>
        <name>Mn(2+)</name>
        <dbReference type="ChEBI" id="CHEBI:29035"/>
    </ligand>
</feature>
<feature type="transmembrane region" description="Helical" evidence="9">
    <location>
        <begin position="141"/>
        <end position="159"/>
    </location>
</feature>
<evidence type="ECO:0000313" key="11">
    <source>
        <dbReference type="EMBL" id="SDZ83418.1"/>
    </source>
</evidence>
<feature type="transmembrane region" description="Helical" evidence="9">
    <location>
        <begin position="12"/>
        <end position="30"/>
    </location>
</feature>
<dbReference type="EMBL" id="FNQY01000002">
    <property type="protein sequence ID" value="SDZ83418.1"/>
    <property type="molecule type" value="Genomic_DNA"/>
</dbReference>
<evidence type="ECO:0000256" key="6">
    <source>
        <dbReference type="PIRSR" id="PIRSR005091-1"/>
    </source>
</evidence>
<dbReference type="PIRSF" id="PIRSF005091">
    <property type="entry name" value="Mmb_sulf_HI1246"/>
    <property type="match status" value="1"/>
</dbReference>
<dbReference type="CDD" id="cd16015">
    <property type="entry name" value="LTA_synthase"/>
    <property type="match status" value="1"/>
</dbReference>
<evidence type="ECO:0000256" key="2">
    <source>
        <dbReference type="ARBA" id="ARBA00022475"/>
    </source>
</evidence>
<proteinExistence type="predicted"/>
<evidence type="ECO:0000256" key="7">
    <source>
        <dbReference type="PIRSR" id="PIRSR005091-2"/>
    </source>
</evidence>
<evidence type="ECO:0000256" key="5">
    <source>
        <dbReference type="ARBA" id="ARBA00023136"/>
    </source>
</evidence>
<dbReference type="InterPro" id="IPR017850">
    <property type="entry name" value="Alkaline_phosphatase_core_sf"/>
</dbReference>
<organism evidence="11 12">
    <name type="scientific">Arachidicoccus rhizosphaerae</name>
    <dbReference type="NCBI Taxonomy" id="551991"/>
    <lineage>
        <taxon>Bacteria</taxon>
        <taxon>Pseudomonadati</taxon>
        <taxon>Bacteroidota</taxon>
        <taxon>Chitinophagia</taxon>
        <taxon>Chitinophagales</taxon>
        <taxon>Chitinophagaceae</taxon>
        <taxon>Arachidicoccus</taxon>
    </lineage>
</organism>
<accession>A0A1H3WAX1</accession>
<evidence type="ECO:0000256" key="3">
    <source>
        <dbReference type="ARBA" id="ARBA00022692"/>
    </source>
</evidence>
<keyword evidence="7" id="KW-0479">Metal-binding</keyword>
<keyword evidence="11" id="KW-0808">Transferase</keyword>
<evidence type="ECO:0000256" key="1">
    <source>
        <dbReference type="ARBA" id="ARBA00004651"/>
    </source>
</evidence>
<evidence type="ECO:0000313" key="12">
    <source>
        <dbReference type="Proteomes" id="UP000199041"/>
    </source>
</evidence>
<feature type="binding site" evidence="8">
    <location>
        <position position="515"/>
    </location>
    <ligand>
        <name>Mn(2+)</name>
        <dbReference type="ChEBI" id="CHEBI:29035"/>
    </ligand>
</feature>
<dbReference type="InterPro" id="IPR000917">
    <property type="entry name" value="Sulfatase_N"/>
</dbReference>
<feature type="transmembrane region" description="Helical" evidence="9">
    <location>
        <begin position="58"/>
        <end position="77"/>
    </location>
</feature>
<keyword evidence="5 9" id="KW-0472">Membrane</keyword>
<dbReference type="Pfam" id="PF00884">
    <property type="entry name" value="Sulfatase"/>
    <property type="match status" value="1"/>
</dbReference>
<dbReference type="Gene3D" id="3.40.720.10">
    <property type="entry name" value="Alkaline Phosphatase, subunit A"/>
    <property type="match status" value="1"/>
</dbReference>
<keyword evidence="4 9" id="KW-1133">Transmembrane helix</keyword>
<dbReference type="RefSeq" id="WP_091393354.1">
    <property type="nucleotide sequence ID" value="NZ_FNQY01000002.1"/>
</dbReference>
<keyword evidence="7" id="KW-0464">Manganese</keyword>
<dbReference type="AlphaFoldDB" id="A0A1H3WAX1"/>
<keyword evidence="2" id="KW-1003">Cell membrane</keyword>
<feature type="domain" description="Sulfatase N-terminal" evidence="10">
    <location>
        <begin position="286"/>
        <end position="572"/>
    </location>
</feature>
<dbReference type="GO" id="GO:0005886">
    <property type="term" value="C:plasma membrane"/>
    <property type="evidence" value="ECO:0007669"/>
    <property type="project" value="UniProtKB-SubCell"/>
</dbReference>
<feature type="binding site" evidence="7">
    <location>
        <position position="447"/>
    </location>
    <ligand>
        <name>substrate</name>
    </ligand>
</feature>
<evidence type="ECO:0000259" key="10">
    <source>
        <dbReference type="Pfam" id="PF00884"/>
    </source>
</evidence>
<dbReference type="STRING" id="551991.SAMN05192529_102225"/>
<keyword evidence="12" id="KW-1185">Reference proteome</keyword>
<comment type="subcellular location">
    <subcellularLocation>
        <location evidence="1">Cell membrane</location>
        <topology evidence="1">Multi-pass membrane protein</topology>
    </subcellularLocation>
</comment>
<dbReference type="InterPro" id="IPR012160">
    <property type="entry name" value="LtaS-like"/>
</dbReference>
<dbReference type="InterPro" id="IPR050448">
    <property type="entry name" value="OpgB/LTA_synthase_biosynth"/>
</dbReference>
<evidence type="ECO:0000256" key="8">
    <source>
        <dbReference type="PIRSR" id="PIRSR005091-3"/>
    </source>
</evidence>
<name>A0A1H3WAX1_9BACT</name>
<protein>
    <submittedName>
        <fullName evidence="11">Phosphoglycerol transferase MdoB</fullName>
    </submittedName>
</protein>
<dbReference type="PANTHER" id="PTHR47371">
    <property type="entry name" value="LIPOTEICHOIC ACID SYNTHASE"/>
    <property type="match status" value="1"/>
</dbReference>
<dbReference type="PANTHER" id="PTHR47371:SF3">
    <property type="entry name" value="PHOSPHOGLYCEROL TRANSFERASE I"/>
    <property type="match status" value="1"/>
</dbReference>
<dbReference type="GO" id="GO:0046872">
    <property type="term" value="F:metal ion binding"/>
    <property type="evidence" value="ECO:0007669"/>
    <property type="project" value="UniProtKB-KW"/>
</dbReference>
<feature type="binding site" evidence="8">
    <location>
        <position position="334"/>
    </location>
    <ligand>
        <name>Mn(2+)</name>
        <dbReference type="ChEBI" id="CHEBI:29035"/>
    </ligand>
</feature>
<dbReference type="SUPFAM" id="SSF53649">
    <property type="entry name" value="Alkaline phosphatase-like"/>
    <property type="match status" value="1"/>
</dbReference>
<evidence type="ECO:0000256" key="9">
    <source>
        <dbReference type="SAM" id="Phobius"/>
    </source>
</evidence>
<sequence>MKRIKIPSSIQWLLIISIFFIVLMSALRIIEMNVFPKPALDIDHPMGRAFFLGLRYDLRIVSVAALVGFLLSLIPGLHPFKTKAGKKTAFIFWGIFSFLFVFFYIAGFGYFAYLGASLNASVLEYLQEDASFGMVMETYPVFWILLTLIAGTYLLHLFIRRSYRAIKKRWEASGNQTFSVAKKPRISVGIAYFLLLAFFIFGRLGQYPLRWSDAFTLGSDYASNMALNPFQSFFSTLQHSNVSYNKEAVKKAYPQLVDFLDIKNPDAEKLNYERIITPDTPSVQPPNVVVVICESFSYVKSSMSGNTLNPTPYFDSLSKQGLFFTHCFSPSVGTARGVWAVVTGLPDVERNSTSSRNPGAVNQHTMINAFKNYDKSYYIGGSLSWANIRGLLENNIPGLKTIEQPDYDAPKINVWGVSDKHIFERANQDFAQKKGPFFAIIQTADNHRPYTIPEDDKDSFKLVNIPEKEVLANGYTSLAELNAFRYTDYCYRHFIEAAKKEAYFKNTIFVFVGDHGTKGDASKYYPDAWNNGSLVNMHIPLLFYAPGLIQPEQINSYASQVDLLPTVLGLAKLPYKNTTMGRDLMSPHMRENPDHNGVFIYDPSNITIGLIQDSLYYFYDVDRQQKPKVFNMFNNNPVKLTDSIKNHYESLINALYQTDKYMILNNKVH</sequence>
<dbReference type="Proteomes" id="UP000199041">
    <property type="component" value="Unassembled WGS sequence"/>
</dbReference>
<dbReference type="OrthoDB" id="9777768at2"/>
<gene>
    <name evidence="11" type="ORF">SAMN05192529_102225</name>
</gene>
<evidence type="ECO:0000256" key="4">
    <source>
        <dbReference type="ARBA" id="ARBA00022989"/>
    </source>
</evidence>
<dbReference type="GO" id="GO:0016740">
    <property type="term" value="F:transferase activity"/>
    <property type="evidence" value="ECO:0007669"/>
    <property type="project" value="UniProtKB-KW"/>
</dbReference>
<feature type="transmembrane region" description="Helical" evidence="9">
    <location>
        <begin position="186"/>
        <end position="205"/>
    </location>
</feature>
<feature type="transmembrane region" description="Helical" evidence="9">
    <location>
        <begin position="89"/>
        <end position="113"/>
    </location>
</feature>
<feature type="binding site" evidence="8">
    <location>
        <position position="514"/>
    </location>
    <ligand>
        <name>Mn(2+)</name>
        <dbReference type="ChEBI" id="CHEBI:29035"/>
    </ligand>
</feature>
<reference evidence="11 12" key="1">
    <citation type="submission" date="2016-10" db="EMBL/GenBank/DDBJ databases">
        <authorList>
            <person name="de Groot N.N."/>
        </authorList>
    </citation>
    <scope>NUCLEOTIDE SEQUENCE [LARGE SCALE GENOMIC DNA]</scope>
    <source>
        <strain evidence="11 12">Vu-144</strain>
    </source>
</reference>
<keyword evidence="3 9" id="KW-0812">Transmembrane</keyword>
<feature type="active site" evidence="6">
    <location>
        <position position="334"/>
    </location>
</feature>